<organism evidence="8 9">
    <name type="scientific">Brevibacterium casei</name>
    <dbReference type="NCBI Taxonomy" id="33889"/>
    <lineage>
        <taxon>Bacteria</taxon>
        <taxon>Bacillati</taxon>
        <taxon>Actinomycetota</taxon>
        <taxon>Actinomycetes</taxon>
        <taxon>Micrococcales</taxon>
        <taxon>Brevibacteriaceae</taxon>
        <taxon>Brevibacterium</taxon>
    </lineage>
</organism>
<dbReference type="PANTHER" id="PTHR43229">
    <property type="entry name" value="NODULATION PROTEIN J"/>
    <property type="match status" value="1"/>
</dbReference>
<dbReference type="Proteomes" id="UP000595374">
    <property type="component" value="Chromosome"/>
</dbReference>
<keyword evidence="3 6" id="KW-1133">Transmembrane helix</keyword>
<dbReference type="InterPro" id="IPR000412">
    <property type="entry name" value="ABC_2_transport"/>
</dbReference>
<dbReference type="InterPro" id="IPR047817">
    <property type="entry name" value="ABC2_TM_bact-type"/>
</dbReference>
<feature type="transmembrane region" description="Helical" evidence="6">
    <location>
        <begin position="248"/>
        <end position="266"/>
    </location>
</feature>
<feature type="transmembrane region" description="Helical" evidence="6">
    <location>
        <begin position="78"/>
        <end position="102"/>
    </location>
</feature>
<sequence>MTQTPTTPLTAAAPEPARHPIRWAWADTATMVKRQFVHAVRYPVFMFLVGAPIVILLLFVYVFGGTLGRGLGGDSGDYLAYVMPGIIVLTFVGGMQLTALSMSQDMSEGIVTRFRSMSISRGAVMAGHVISNGLQQVAAVLLVLGLALILGFRPAADGLDWLGLVGFCLLLIVSLGWLSVALGVMAKSVETASNVPMLFMLLPMVGSGFVPTDTMPRWMQIFADAQPFTPIIETIRGLLMGTPLGSSWWISLLWIVGLGVLGYVLARAAYERRAAR</sequence>
<dbReference type="GO" id="GO:0046677">
    <property type="term" value="P:response to antibiotic"/>
    <property type="evidence" value="ECO:0007669"/>
    <property type="project" value="UniProtKB-KW"/>
</dbReference>
<evidence type="ECO:0000256" key="4">
    <source>
        <dbReference type="ARBA" id="ARBA00023136"/>
    </source>
</evidence>
<keyword evidence="6" id="KW-0813">Transport</keyword>
<evidence type="ECO:0000256" key="2">
    <source>
        <dbReference type="ARBA" id="ARBA00022692"/>
    </source>
</evidence>
<dbReference type="AlphaFoldDB" id="A0A7T4DJF1"/>
<keyword evidence="2 6" id="KW-0812">Transmembrane</keyword>
<dbReference type="PROSITE" id="PS51012">
    <property type="entry name" value="ABC_TM2"/>
    <property type="match status" value="1"/>
</dbReference>
<evidence type="ECO:0000259" key="7">
    <source>
        <dbReference type="PROSITE" id="PS51012"/>
    </source>
</evidence>
<dbReference type="InterPro" id="IPR051784">
    <property type="entry name" value="Nod_factor_ABC_transporter"/>
</dbReference>
<evidence type="ECO:0000313" key="8">
    <source>
        <dbReference type="EMBL" id="QQB15380.1"/>
    </source>
</evidence>
<dbReference type="Pfam" id="PF01061">
    <property type="entry name" value="ABC2_membrane"/>
    <property type="match status" value="1"/>
</dbReference>
<evidence type="ECO:0000256" key="1">
    <source>
        <dbReference type="ARBA" id="ARBA00004141"/>
    </source>
</evidence>
<protein>
    <recommendedName>
        <fullName evidence="6">Transport permease protein</fullName>
    </recommendedName>
</protein>
<dbReference type="GO" id="GO:0140359">
    <property type="term" value="F:ABC-type transporter activity"/>
    <property type="evidence" value="ECO:0007669"/>
    <property type="project" value="InterPro"/>
</dbReference>
<proteinExistence type="inferred from homology"/>
<feature type="transmembrane region" description="Helical" evidence="6">
    <location>
        <begin position="123"/>
        <end position="149"/>
    </location>
</feature>
<feature type="domain" description="ABC transmembrane type-2" evidence="7">
    <location>
        <begin position="43"/>
        <end position="273"/>
    </location>
</feature>
<dbReference type="RefSeq" id="WP_198500399.1">
    <property type="nucleotide sequence ID" value="NZ_CP065989.1"/>
</dbReference>
<feature type="transmembrane region" description="Helical" evidence="6">
    <location>
        <begin position="42"/>
        <end position="63"/>
    </location>
</feature>
<dbReference type="PIRSF" id="PIRSF006648">
    <property type="entry name" value="DrrB"/>
    <property type="match status" value="1"/>
</dbReference>
<comment type="subcellular location">
    <subcellularLocation>
        <location evidence="6">Cell membrane</location>
        <topology evidence="6">Multi-pass membrane protein</topology>
    </subcellularLocation>
    <subcellularLocation>
        <location evidence="1">Membrane</location>
        <topology evidence="1">Multi-pass membrane protein</topology>
    </subcellularLocation>
</comment>
<reference evidence="8 9" key="1">
    <citation type="submission" date="2020-12" db="EMBL/GenBank/DDBJ databases">
        <title>FDA dAtabase for Regulatory Grade micrObial Sequences (FDA-ARGOS): Supporting development and validation of Infectious Disease Dx tests.</title>
        <authorList>
            <person name="Sproer C."/>
            <person name="Gronow S."/>
            <person name="Severitt S."/>
            <person name="Schroder I."/>
            <person name="Tallon L."/>
            <person name="Sadzewicz L."/>
            <person name="Zhao X."/>
            <person name="Boylan J."/>
            <person name="Ott S."/>
            <person name="Bowen H."/>
            <person name="Vavikolanu K."/>
            <person name="Mehta A."/>
            <person name="Aluvathingal J."/>
            <person name="Nadendla S."/>
            <person name="Lowell S."/>
            <person name="Myers T."/>
            <person name="Yan Y."/>
            <person name="Sichtig H."/>
        </authorList>
    </citation>
    <scope>NUCLEOTIDE SEQUENCE [LARGE SCALE GENOMIC DNA]</scope>
    <source>
        <strain evidence="8 9">FDAARGOS_990</strain>
    </source>
</reference>
<evidence type="ECO:0000256" key="5">
    <source>
        <dbReference type="ARBA" id="ARBA00023251"/>
    </source>
</evidence>
<comment type="similarity">
    <text evidence="6">Belongs to the ABC-2 integral membrane protein family.</text>
</comment>
<name>A0A7T4DJF1_9MICO</name>
<dbReference type="GO" id="GO:0043190">
    <property type="term" value="C:ATP-binding cassette (ABC) transporter complex"/>
    <property type="evidence" value="ECO:0007669"/>
    <property type="project" value="InterPro"/>
</dbReference>
<keyword evidence="6" id="KW-1003">Cell membrane</keyword>
<feature type="transmembrane region" description="Helical" evidence="6">
    <location>
        <begin position="161"/>
        <end position="184"/>
    </location>
</feature>
<dbReference type="InterPro" id="IPR013525">
    <property type="entry name" value="ABC2_TM"/>
</dbReference>
<keyword evidence="4 6" id="KW-0472">Membrane</keyword>
<dbReference type="EMBL" id="CP065989">
    <property type="protein sequence ID" value="QQB15380.1"/>
    <property type="molecule type" value="Genomic_DNA"/>
</dbReference>
<evidence type="ECO:0000313" key="9">
    <source>
        <dbReference type="Proteomes" id="UP000595374"/>
    </source>
</evidence>
<evidence type="ECO:0000256" key="3">
    <source>
        <dbReference type="ARBA" id="ARBA00022989"/>
    </source>
</evidence>
<feature type="transmembrane region" description="Helical" evidence="6">
    <location>
        <begin position="191"/>
        <end position="210"/>
    </location>
</feature>
<dbReference type="PANTHER" id="PTHR43229:SF2">
    <property type="entry name" value="NODULATION PROTEIN J"/>
    <property type="match status" value="1"/>
</dbReference>
<evidence type="ECO:0000256" key="6">
    <source>
        <dbReference type="RuleBase" id="RU361157"/>
    </source>
</evidence>
<keyword evidence="5" id="KW-0046">Antibiotic resistance</keyword>
<accession>A0A7T4DJF1</accession>
<gene>
    <name evidence="8" type="ORF">I6H47_05410</name>
</gene>